<evidence type="ECO:0000313" key="2">
    <source>
        <dbReference type="Proteomes" id="UP000619244"/>
    </source>
</evidence>
<dbReference type="EMBL" id="BMVU01000057">
    <property type="protein sequence ID" value="GGY05925.1"/>
    <property type="molecule type" value="Genomic_DNA"/>
</dbReference>
<name>A0A918U7J4_9ACTN</name>
<accession>A0A918U7J4</accession>
<gene>
    <name evidence="1" type="ORF">GCM10010358_69140</name>
</gene>
<comment type="caution">
    <text evidence="1">The sequence shown here is derived from an EMBL/GenBank/DDBJ whole genome shotgun (WGS) entry which is preliminary data.</text>
</comment>
<protein>
    <submittedName>
        <fullName evidence="1">Uncharacterized protein</fullName>
    </submittedName>
</protein>
<reference evidence="1" key="1">
    <citation type="journal article" date="2014" name="Int. J. Syst. Evol. Microbiol.">
        <title>Complete genome sequence of Corynebacterium casei LMG S-19264T (=DSM 44701T), isolated from a smear-ripened cheese.</title>
        <authorList>
            <consortium name="US DOE Joint Genome Institute (JGI-PGF)"/>
            <person name="Walter F."/>
            <person name="Albersmeier A."/>
            <person name="Kalinowski J."/>
            <person name="Ruckert C."/>
        </authorList>
    </citation>
    <scope>NUCLEOTIDE SEQUENCE</scope>
    <source>
        <strain evidence="1">JCM 4790</strain>
    </source>
</reference>
<proteinExistence type="predicted"/>
<sequence length="69" mass="7280">MSASSVPQNTRITATYSRRSGALRYAYALSRSPASAPASVLWGPVPSVAHSVRTASDAPVESRENHPPT</sequence>
<evidence type="ECO:0000313" key="1">
    <source>
        <dbReference type="EMBL" id="GGY05925.1"/>
    </source>
</evidence>
<dbReference type="Proteomes" id="UP000619244">
    <property type="component" value="Unassembled WGS sequence"/>
</dbReference>
<reference evidence="1" key="2">
    <citation type="submission" date="2020-09" db="EMBL/GenBank/DDBJ databases">
        <authorList>
            <person name="Sun Q."/>
            <person name="Ohkuma M."/>
        </authorList>
    </citation>
    <scope>NUCLEOTIDE SEQUENCE</scope>
    <source>
        <strain evidence="1">JCM 4790</strain>
    </source>
</reference>
<organism evidence="1 2">
    <name type="scientific">Streptomyces minutiscleroticus</name>
    <dbReference type="NCBI Taxonomy" id="68238"/>
    <lineage>
        <taxon>Bacteria</taxon>
        <taxon>Bacillati</taxon>
        <taxon>Actinomycetota</taxon>
        <taxon>Actinomycetes</taxon>
        <taxon>Kitasatosporales</taxon>
        <taxon>Streptomycetaceae</taxon>
        <taxon>Streptomyces</taxon>
    </lineage>
</organism>
<dbReference type="AlphaFoldDB" id="A0A918U7J4"/>
<keyword evidence="2" id="KW-1185">Reference proteome</keyword>